<gene>
    <name evidence="1" type="ORF">UFOPK2754_01343</name>
    <name evidence="2" type="ORF">UFOPK3139_01379</name>
    <name evidence="3" type="ORF">UFOPK3543_01746</name>
    <name evidence="4" type="ORF">UFOPK3967_01679</name>
</gene>
<accession>A0A6J6T9Q5</accession>
<evidence type="ECO:0000313" key="1">
    <source>
        <dbReference type="EMBL" id="CAB4743507.1"/>
    </source>
</evidence>
<evidence type="ECO:0000313" key="2">
    <source>
        <dbReference type="EMBL" id="CAB4830200.1"/>
    </source>
</evidence>
<name>A0A6J6T9Q5_9ZZZZ</name>
<protein>
    <submittedName>
        <fullName evidence="1">Unannotated protein</fullName>
    </submittedName>
</protein>
<dbReference type="EMBL" id="CAFABA010000050">
    <property type="protein sequence ID" value="CAB4830200.1"/>
    <property type="molecule type" value="Genomic_DNA"/>
</dbReference>
<evidence type="ECO:0000313" key="4">
    <source>
        <dbReference type="EMBL" id="CAB5001824.1"/>
    </source>
</evidence>
<evidence type="ECO:0000313" key="3">
    <source>
        <dbReference type="EMBL" id="CAB4914856.1"/>
    </source>
</evidence>
<dbReference type="EMBL" id="CAFBOS010000102">
    <property type="protein sequence ID" value="CAB5001824.1"/>
    <property type="molecule type" value="Genomic_DNA"/>
</dbReference>
<sequence>MIPDSFTDQIHVNAWTDPVIDELGHDPRSQYVEWFWLAVLGPSTVWLLRRLGDALDHAPDGFTLDVHECAAALGIGGASSRRSAMQRTLRRTVQFGVARAHNDHVLDVRRRLPPLNRAQVLRLPSSLLVAHDDWTRAELQRHEAARATVS</sequence>
<reference evidence="1" key="1">
    <citation type="submission" date="2020-05" db="EMBL/GenBank/DDBJ databases">
        <authorList>
            <person name="Chiriac C."/>
            <person name="Salcher M."/>
            <person name="Ghai R."/>
            <person name="Kavagutti S V."/>
        </authorList>
    </citation>
    <scope>NUCLEOTIDE SEQUENCE</scope>
</reference>
<dbReference type="EMBL" id="CAEZYR010000043">
    <property type="protein sequence ID" value="CAB4743507.1"/>
    <property type="molecule type" value="Genomic_DNA"/>
</dbReference>
<organism evidence="1">
    <name type="scientific">freshwater metagenome</name>
    <dbReference type="NCBI Taxonomy" id="449393"/>
    <lineage>
        <taxon>unclassified sequences</taxon>
        <taxon>metagenomes</taxon>
        <taxon>ecological metagenomes</taxon>
    </lineage>
</organism>
<dbReference type="AlphaFoldDB" id="A0A6J6T9Q5"/>
<dbReference type="EMBL" id="CAFBMH010000066">
    <property type="protein sequence ID" value="CAB4914856.1"/>
    <property type="molecule type" value="Genomic_DNA"/>
</dbReference>
<proteinExistence type="predicted"/>